<evidence type="ECO:0000313" key="2">
    <source>
        <dbReference type="EMBL" id="MFB9645719.1"/>
    </source>
</evidence>
<dbReference type="RefSeq" id="WP_344712191.1">
    <property type="nucleotide sequence ID" value="NZ_BAAAWH010000001.1"/>
</dbReference>
<reference evidence="2 3" key="1">
    <citation type="submission" date="2024-09" db="EMBL/GenBank/DDBJ databases">
        <authorList>
            <person name="Sun Q."/>
            <person name="Mori K."/>
        </authorList>
    </citation>
    <scope>NUCLEOTIDE SEQUENCE [LARGE SCALE GENOMIC DNA]</scope>
    <source>
        <strain evidence="2 3">JCM 1342</strain>
    </source>
</reference>
<feature type="transmembrane region" description="Helical" evidence="1">
    <location>
        <begin position="204"/>
        <end position="227"/>
    </location>
</feature>
<keyword evidence="1" id="KW-0812">Transmembrane</keyword>
<dbReference type="InterPro" id="IPR027948">
    <property type="entry name" value="DUF4436"/>
</dbReference>
<feature type="transmembrane region" description="Helical" evidence="1">
    <location>
        <begin position="269"/>
        <end position="291"/>
    </location>
</feature>
<proteinExistence type="predicted"/>
<keyword evidence="1" id="KW-1133">Transmembrane helix</keyword>
<protein>
    <submittedName>
        <fullName evidence="2">DUF4436 family protein</fullName>
    </submittedName>
</protein>
<evidence type="ECO:0000313" key="3">
    <source>
        <dbReference type="Proteomes" id="UP001589611"/>
    </source>
</evidence>
<name>A0ABV5SZE1_9MICO</name>
<evidence type="ECO:0000256" key="1">
    <source>
        <dbReference type="SAM" id="Phobius"/>
    </source>
</evidence>
<keyword evidence="1" id="KW-0472">Membrane</keyword>
<accession>A0ABV5SZE1</accession>
<gene>
    <name evidence="2" type="ORF">ACFFPJ_07900</name>
</gene>
<comment type="caution">
    <text evidence="2">The sequence shown here is derived from an EMBL/GenBank/DDBJ whole genome shotgun (WGS) entry which is preliminary data.</text>
</comment>
<organism evidence="2 3">
    <name type="scientific">Microbacterium terregens</name>
    <dbReference type="NCBI Taxonomy" id="69363"/>
    <lineage>
        <taxon>Bacteria</taxon>
        <taxon>Bacillati</taxon>
        <taxon>Actinomycetota</taxon>
        <taxon>Actinomycetes</taxon>
        <taxon>Micrococcales</taxon>
        <taxon>Microbacteriaceae</taxon>
        <taxon>Microbacterium</taxon>
    </lineage>
</organism>
<sequence length="325" mass="34002">MTPDPPSTKPPRRSRGLIFGLVAVLIVYVAVVALYAVNDRFATIQGCTEEPPSDAVLLSLRPEAVDAPADRLVANLSVVSFGPVGTADTGLLSDPLTVVVTDNDGPRALTFAADEIPSPQSLRLITDGYIERWPFDTHSVDVAFLSLQTVDGEPSAVTTVLCGSAHVPGWTFSSEAIGGTEELVIDGEPVSQVRITAARSVATVAFGVVLLALMTVLPVLALTVAIVAYRGSHKVEATLMSWMAAMLFAIIPLRTFLPGSPPIGSWVDYLVVLWVVAGLVLALVIYVRAWLRWSPPGGRATGEADGVVPVGAAGAASVTPEVAAD</sequence>
<dbReference type="Pfam" id="PF14494">
    <property type="entry name" value="DUF4436"/>
    <property type="match status" value="1"/>
</dbReference>
<keyword evidence="3" id="KW-1185">Reference proteome</keyword>
<feature type="transmembrane region" description="Helical" evidence="1">
    <location>
        <begin position="239"/>
        <end position="257"/>
    </location>
</feature>
<dbReference type="Proteomes" id="UP001589611">
    <property type="component" value="Unassembled WGS sequence"/>
</dbReference>
<feature type="transmembrane region" description="Helical" evidence="1">
    <location>
        <begin position="16"/>
        <end position="37"/>
    </location>
</feature>
<dbReference type="EMBL" id="JBHMBE010000003">
    <property type="protein sequence ID" value="MFB9645719.1"/>
    <property type="molecule type" value="Genomic_DNA"/>
</dbReference>